<feature type="domain" description="Reverse transcriptase zinc-binding" evidence="1">
    <location>
        <begin position="53"/>
        <end position="134"/>
    </location>
</feature>
<dbReference type="Pfam" id="PF13966">
    <property type="entry name" value="zf-RVT"/>
    <property type="match status" value="1"/>
</dbReference>
<protein>
    <recommendedName>
        <fullName evidence="1">Reverse transcriptase zinc-binding domain-containing protein</fullName>
    </recommendedName>
</protein>
<accession>A0AAV3Q5C5</accession>
<dbReference type="AlphaFoldDB" id="A0AAV3Q5C5"/>
<dbReference type="EMBL" id="BAABME010003333">
    <property type="protein sequence ID" value="GAA0158372.1"/>
    <property type="molecule type" value="Genomic_DNA"/>
</dbReference>
<organism evidence="2 3">
    <name type="scientific">Lithospermum erythrorhizon</name>
    <name type="common">Purple gromwell</name>
    <name type="synonym">Lithospermum officinale var. erythrorhizon</name>
    <dbReference type="NCBI Taxonomy" id="34254"/>
    <lineage>
        <taxon>Eukaryota</taxon>
        <taxon>Viridiplantae</taxon>
        <taxon>Streptophyta</taxon>
        <taxon>Embryophyta</taxon>
        <taxon>Tracheophyta</taxon>
        <taxon>Spermatophyta</taxon>
        <taxon>Magnoliopsida</taxon>
        <taxon>eudicotyledons</taxon>
        <taxon>Gunneridae</taxon>
        <taxon>Pentapetalae</taxon>
        <taxon>asterids</taxon>
        <taxon>lamiids</taxon>
        <taxon>Boraginales</taxon>
        <taxon>Boraginaceae</taxon>
        <taxon>Boraginoideae</taxon>
        <taxon>Lithospermeae</taxon>
        <taxon>Lithospermum</taxon>
    </lineage>
</organism>
<evidence type="ECO:0000313" key="2">
    <source>
        <dbReference type="EMBL" id="GAA0158372.1"/>
    </source>
</evidence>
<evidence type="ECO:0000313" key="3">
    <source>
        <dbReference type="Proteomes" id="UP001454036"/>
    </source>
</evidence>
<evidence type="ECO:0000259" key="1">
    <source>
        <dbReference type="Pfam" id="PF13966"/>
    </source>
</evidence>
<proteinExistence type="predicted"/>
<name>A0AAV3Q5C5_LITER</name>
<sequence>MSFCHDPWCVLGPVWDYLDAGERASLQVRDCFVNLVFSRENDQWRWGAGDFVQSQLWEEVRSKGAAVGWGRWLWSCYGIPKYAFIVLLLLQNRLSTKDRLCRWGMEVDPHCVLCGDLESHDHLFFECPYAAQVWRLILQRLGEYRGAIAWAQERLLVESTMGG</sequence>
<reference evidence="2 3" key="1">
    <citation type="submission" date="2024-01" db="EMBL/GenBank/DDBJ databases">
        <title>The complete chloroplast genome sequence of Lithospermum erythrorhizon: insights into the phylogenetic relationship among Boraginaceae species and the maternal lineages of purple gromwells.</title>
        <authorList>
            <person name="Okada T."/>
            <person name="Watanabe K."/>
        </authorList>
    </citation>
    <scope>NUCLEOTIDE SEQUENCE [LARGE SCALE GENOMIC DNA]</scope>
</reference>
<dbReference type="Proteomes" id="UP001454036">
    <property type="component" value="Unassembled WGS sequence"/>
</dbReference>
<keyword evidence="3" id="KW-1185">Reference proteome</keyword>
<comment type="caution">
    <text evidence="2">The sequence shown here is derived from an EMBL/GenBank/DDBJ whole genome shotgun (WGS) entry which is preliminary data.</text>
</comment>
<gene>
    <name evidence="2" type="ORF">LIER_15420</name>
</gene>
<dbReference type="InterPro" id="IPR026960">
    <property type="entry name" value="RVT-Znf"/>
</dbReference>